<evidence type="ECO:0000256" key="7">
    <source>
        <dbReference type="ARBA" id="ARBA00022695"/>
    </source>
</evidence>
<feature type="domain" description="Galactose-1-phosphate uridyl transferase N-terminal" evidence="11">
    <location>
        <begin position="25"/>
        <end position="232"/>
    </location>
</feature>
<evidence type="ECO:0000259" key="11">
    <source>
        <dbReference type="Pfam" id="PF01087"/>
    </source>
</evidence>
<protein>
    <recommendedName>
        <fullName evidence="10">Galactose-1-phosphate uridylyltransferase</fullName>
        <shortName evidence="10">Gal-1-P uridylyltransferase</shortName>
        <ecNumber evidence="10">2.7.7.12</ecNumber>
    </recommendedName>
    <alternativeName>
        <fullName evidence="10">UDP-glucose--hexose-1-phosphate uridylyltransferase</fullName>
    </alternativeName>
</protein>
<evidence type="ECO:0000313" key="13">
    <source>
        <dbReference type="EMBL" id="MEN0644872.1"/>
    </source>
</evidence>
<evidence type="ECO:0000256" key="10">
    <source>
        <dbReference type="HAMAP-Rule" id="MF_00571"/>
    </source>
</evidence>
<comment type="similarity">
    <text evidence="4 10">Belongs to the galactose-1-phosphate uridylyltransferase type 2 family.</text>
</comment>
<dbReference type="Pfam" id="PF02744">
    <property type="entry name" value="GalP_UDP_tr_C"/>
    <property type="match status" value="1"/>
</dbReference>
<evidence type="ECO:0000256" key="3">
    <source>
        <dbReference type="ARBA" id="ARBA00004947"/>
    </source>
</evidence>
<dbReference type="HAMAP" id="MF_00571">
    <property type="entry name" value="GalP_UDP_trans"/>
    <property type="match status" value="1"/>
</dbReference>
<dbReference type="NCBIfam" id="NF003629">
    <property type="entry name" value="PRK05270.1-2"/>
    <property type="match status" value="1"/>
</dbReference>
<dbReference type="InterPro" id="IPR005849">
    <property type="entry name" value="GalP_Utransf_N"/>
</dbReference>
<dbReference type="Proteomes" id="UP001418796">
    <property type="component" value="Unassembled WGS sequence"/>
</dbReference>
<feature type="domain" description="Galactose-1-phosphate uridyl transferase C-terminal" evidence="12">
    <location>
        <begin position="248"/>
        <end position="423"/>
    </location>
</feature>
<comment type="caution">
    <text evidence="13">The sequence shown here is derived from an EMBL/GenBank/DDBJ whole genome shotgun (WGS) entry which is preliminary data.</text>
</comment>
<proteinExistence type="inferred from homology"/>
<keyword evidence="6 10" id="KW-0808">Transferase</keyword>
<evidence type="ECO:0000256" key="9">
    <source>
        <dbReference type="ARBA" id="ARBA00023277"/>
    </source>
</evidence>
<dbReference type="EMBL" id="JBCITK010000001">
    <property type="protein sequence ID" value="MEN0644872.1"/>
    <property type="molecule type" value="Genomic_DNA"/>
</dbReference>
<keyword evidence="14" id="KW-1185">Reference proteome</keyword>
<dbReference type="EC" id="2.7.7.12" evidence="10"/>
<dbReference type="InterPro" id="IPR000766">
    <property type="entry name" value="GalP_uridyl_Trfase_II"/>
</dbReference>
<evidence type="ECO:0000256" key="4">
    <source>
        <dbReference type="ARBA" id="ARBA00008706"/>
    </source>
</evidence>
<evidence type="ECO:0000313" key="14">
    <source>
        <dbReference type="Proteomes" id="UP001418796"/>
    </source>
</evidence>
<dbReference type="PIRSF" id="PIRSF006005">
    <property type="entry name" value="GalT_BS"/>
    <property type="match status" value="1"/>
</dbReference>
<reference evidence="13 14" key="1">
    <citation type="submission" date="2024-03" db="EMBL/GenBank/DDBJ databases">
        <title>Bacilli Hybrid Assemblies.</title>
        <authorList>
            <person name="Kovac J."/>
        </authorList>
    </citation>
    <scope>NUCLEOTIDE SEQUENCE [LARGE SCALE GENOMIC DNA]</scope>
    <source>
        <strain evidence="13 14">FSL R7-0666</strain>
    </source>
</reference>
<dbReference type="RefSeq" id="WP_343131490.1">
    <property type="nucleotide sequence ID" value="NZ_JBCITK010000001.1"/>
</dbReference>
<comment type="pathway">
    <text evidence="3 10">Carbohydrate metabolism; galactose metabolism.</text>
</comment>
<dbReference type="GO" id="GO:0016779">
    <property type="term" value="F:nucleotidyltransferase activity"/>
    <property type="evidence" value="ECO:0007669"/>
    <property type="project" value="UniProtKB-KW"/>
</dbReference>
<keyword evidence="5 10" id="KW-0963">Cytoplasm</keyword>
<comment type="subcellular location">
    <subcellularLocation>
        <location evidence="2 10">Cytoplasm</location>
    </subcellularLocation>
</comment>
<gene>
    <name evidence="10" type="primary">galT</name>
    <name evidence="13" type="ORF">MKY91_17085</name>
</gene>
<sequence length="504" mass="57640">MTIHQSIERLLAFAKEKKLLGVGDQEYARNRLLEVLQLDEAHPEKMAISEEWEVAEILAPITAWAIEHALLEDSVIQRDLFDTKIMGCVTPWPSAVTASFYDTYNTKGAAEATAAFYELSKDTNYIRMDRVALNESWTSEQPYGELEVTINLSKPELDPKDIAKSRTLAASSYPDGLLHKENVGYAGRLNHPARQTLRQVPIELGGESWLMQFSPYVYYHQHAIVLSEEKRPMQITQQTFGRLLEFVEKFPHYFIGSNADLPIVGGSILTHDHYQAGHYEFPMARAEELDTFTMPYYPEVKASFLKWPLSVIRLQASDRHRLEVAGAYILDQWRKYTDLEAEIDQETDGEPHNTITPIARRRGEDYELDLVLRNNRTTEEHPLGLFHPHAEVHPIKKENIGLIEVMGLAILPGRLKQELLQLAEVTEADQWNEKLAEYPELSKHATWLGELMNRHPDVMKEEALPLLKEEVGHIFSQALSHCGVFKQDEAGVRAFKRFIASLDE</sequence>
<keyword evidence="8 10" id="KW-0299">Galactose metabolism</keyword>
<organism evidence="13 14">
    <name type="scientific">Alkalicoccobacillus gibsonii</name>
    <dbReference type="NCBI Taxonomy" id="79881"/>
    <lineage>
        <taxon>Bacteria</taxon>
        <taxon>Bacillati</taxon>
        <taxon>Bacillota</taxon>
        <taxon>Bacilli</taxon>
        <taxon>Bacillales</taxon>
        <taxon>Bacillaceae</taxon>
        <taxon>Alkalicoccobacillus</taxon>
    </lineage>
</organism>
<dbReference type="PANTHER" id="PTHR39191">
    <property type="entry name" value="GALACTOSE-1-PHOSPHATE URIDYLYLTRANSFERASE"/>
    <property type="match status" value="1"/>
</dbReference>
<dbReference type="Pfam" id="PF01087">
    <property type="entry name" value="GalP_UDP_transf"/>
    <property type="match status" value="1"/>
</dbReference>
<keyword evidence="7 10" id="KW-0548">Nucleotidyltransferase</keyword>
<dbReference type="PROSITE" id="PS01163">
    <property type="entry name" value="GAL_P_UDP_TRANSF_II"/>
    <property type="match status" value="1"/>
</dbReference>
<evidence type="ECO:0000259" key="12">
    <source>
        <dbReference type="Pfam" id="PF02744"/>
    </source>
</evidence>
<dbReference type="PANTHER" id="PTHR39191:SF1">
    <property type="entry name" value="DUF4922 DOMAIN-CONTAINING PROTEIN"/>
    <property type="match status" value="1"/>
</dbReference>
<accession>A0ABU9VLV5</accession>
<evidence type="ECO:0000256" key="5">
    <source>
        <dbReference type="ARBA" id="ARBA00022490"/>
    </source>
</evidence>
<dbReference type="InterPro" id="IPR023425">
    <property type="entry name" value="GalP_uridyl_Trfase_II_CS"/>
</dbReference>
<evidence type="ECO:0000256" key="2">
    <source>
        <dbReference type="ARBA" id="ARBA00004496"/>
    </source>
</evidence>
<name>A0ABU9VLV5_9BACI</name>
<evidence type="ECO:0000256" key="6">
    <source>
        <dbReference type="ARBA" id="ARBA00022679"/>
    </source>
</evidence>
<dbReference type="InterPro" id="IPR005850">
    <property type="entry name" value="GalP_Utransf_C"/>
</dbReference>
<comment type="catalytic activity">
    <reaction evidence="1 10">
        <text>alpha-D-galactose 1-phosphate + UDP-alpha-D-glucose = alpha-D-glucose 1-phosphate + UDP-alpha-D-galactose</text>
        <dbReference type="Rhea" id="RHEA:13989"/>
        <dbReference type="ChEBI" id="CHEBI:58336"/>
        <dbReference type="ChEBI" id="CHEBI:58601"/>
        <dbReference type="ChEBI" id="CHEBI:58885"/>
        <dbReference type="ChEBI" id="CHEBI:66914"/>
        <dbReference type="EC" id="2.7.7.12"/>
    </reaction>
</comment>
<evidence type="ECO:0000256" key="8">
    <source>
        <dbReference type="ARBA" id="ARBA00023144"/>
    </source>
</evidence>
<keyword evidence="9 10" id="KW-0119">Carbohydrate metabolism</keyword>
<evidence type="ECO:0000256" key="1">
    <source>
        <dbReference type="ARBA" id="ARBA00001107"/>
    </source>
</evidence>